<keyword evidence="1" id="KW-0732">Signal</keyword>
<dbReference type="InterPro" id="IPR008969">
    <property type="entry name" value="CarboxyPept-like_regulatory"/>
</dbReference>
<comment type="caution">
    <text evidence="2">The sequence shown here is derived from an EMBL/GenBank/DDBJ whole genome shotgun (WGS) entry which is preliminary data.</text>
</comment>
<dbReference type="SUPFAM" id="SSF49464">
    <property type="entry name" value="Carboxypeptidase regulatory domain-like"/>
    <property type="match status" value="1"/>
</dbReference>
<sequence length="409" mass="46622">MRIPVLLFSTFLLCSATLSFAQNRQITGRAIDGPTNQPIEMANIFITNTTYGTVTDKAGNFSLSLPNGHYEVVVSMVGYEPIVHPVTLSPGDTKQPPVLVFKLTPSQTELNTVSVKTKRDPSWYTNLELFKEGFIGRSEIAAKCKLVNPETLIIVYDENDNTLKVNAKDLLIIENPELGFRISYLLIEYNYDYSSKYLTYLGYPLFEPMKGSKSREKKWQKNRLKAYNGSAMHFVRALRKEQLEEEGFNLRRLIRTPNPQRPTEEQLQEARKQLAIMGTNKPINDDHPIGKILAKASLPKVIEKLDTARVPYSEYLLKSDDNTRRLAFDGFFQVVYTGEKEELAYVASESMFRKRQPTFQTSVISMKQEKVVLDESGSLAEPLALTFEGYWGWEKTGDMLPLDYQPPKE</sequence>
<accession>A0A3D8Y8Z3</accession>
<dbReference type="OrthoDB" id="1223654at2"/>
<organism evidence="2 3">
    <name type="scientific">Dyadobacter luteus</name>
    <dbReference type="NCBI Taxonomy" id="2259619"/>
    <lineage>
        <taxon>Bacteria</taxon>
        <taxon>Pseudomonadati</taxon>
        <taxon>Bacteroidota</taxon>
        <taxon>Cytophagia</taxon>
        <taxon>Cytophagales</taxon>
        <taxon>Spirosomataceae</taxon>
        <taxon>Dyadobacter</taxon>
    </lineage>
</organism>
<evidence type="ECO:0000256" key="1">
    <source>
        <dbReference type="SAM" id="SignalP"/>
    </source>
</evidence>
<reference evidence="2 3" key="1">
    <citation type="submission" date="2018-07" db="EMBL/GenBank/DDBJ databases">
        <title>Dyadobacter roseus sp. nov., isolated from rose rhizosphere soil.</title>
        <authorList>
            <person name="Chen L."/>
        </authorList>
    </citation>
    <scope>NUCLEOTIDE SEQUENCE [LARGE SCALE GENOMIC DNA]</scope>
    <source>
        <strain evidence="2 3">RS19</strain>
    </source>
</reference>
<dbReference type="Pfam" id="PF13715">
    <property type="entry name" value="CarbopepD_reg_2"/>
    <property type="match status" value="1"/>
</dbReference>
<feature type="signal peptide" evidence="1">
    <location>
        <begin position="1"/>
        <end position="21"/>
    </location>
</feature>
<feature type="chain" id="PRO_5017724845" description="Carboxypeptidase-like regulatory domain-containing protein" evidence="1">
    <location>
        <begin position="22"/>
        <end position="409"/>
    </location>
</feature>
<keyword evidence="3" id="KW-1185">Reference proteome</keyword>
<evidence type="ECO:0000313" key="2">
    <source>
        <dbReference type="EMBL" id="REA59862.1"/>
    </source>
</evidence>
<dbReference type="RefSeq" id="WP_115831967.1">
    <property type="nucleotide sequence ID" value="NZ_QNUL01000013.1"/>
</dbReference>
<evidence type="ECO:0000313" key="3">
    <source>
        <dbReference type="Proteomes" id="UP000256373"/>
    </source>
</evidence>
<name>A0A3D8Y8Z3_9BACT</name>
<dbReference type="EMBL" id="QNUL01000013">
    <property type="protein sequence ID" value="REA59862.1"/>
    <property type="molecule type" value="Genomic_DNA"/>
</dbReference>
<dbReference type="Proteomes" id="UP000256373">
    <property type="component" value="Unassembled WGS sequence"/>
</dbReference>
<gene>
    <name evidence="2" type="ORF">DSL64_16230</name>
</gene>
<evidence type="ECO:0008006" key="4">
    <source>
        <dbReference type="Google" id="ProtNLM"/>
    </source>
</evidence>
<protein>
    <recommendedName>
        <fullName evidence="4">Carboxypeptidase-like regulatory domain-containing protein</fullName>
    </recommendedName>
</protein>
<dbReference type="Gene3D" id="2.60.40.1120">
    <property type="entry name" value="Carboxypeptidase-like, regulatory domain"/>
    <property type="match status" value="1"/>
</dbReference>
<dbReference type="AlphaFoldDB" id="A0A3D8Y8Z3"/>
<proteinExistence type="predicted"/>